<reference evidence="2 3" key="1">
    <citation type="submission" date="2023-08" db="EMBL/GenBank/DDBJ databases">
        <title>Oxalobacteraceae gen .nov., isolated from river sludge outside the plant.</title>
        <authorList>
            <person name="Zhao S.Y."/>
        </authorList>
    </citation>
    <scope>NUCLEOTIDE SEQUENCE [LARGE SCALE GENOMIC DNA]</scope>
    <source>
        <strain evidence="2 3">R-40</strain>
    </source>
</reference>
<sequence>MNDVPNKNASQLIVENDHPKKIISTCVLLSLPLLMIVRLVTVLGTALFSMTEGLFGTSPGTKAILLSLAIPAGALRYYHVRKNLALTSASCNLSKSQ</sequence>
<comment type="caution">
    <text evidence="2">The sequence shown here is derived from an EMBL/GenBank/DDBJ whole genome shotgun (WGS) entry which is preliminary data.</text>
</comment>
<keyword evidence="1" id="KW-0472">Membrane</keyword>
<feature type="transmembrane region" description="Helical" evidence="1">
    <location>
        <begin position="60"/>
        <end position="78"/>
    </location>
</feature>
<dbReference type="RefSeq" id="WP_338436732.1">
    <property type="nucleotide sequence ID" value="NZ_JAUYVH010000005.1"/>
</dbReference>
<accession>A0ABU1BPB4</accession>
<dbReference type="EMBL" id="JAUYVH010000005">
    <property type="protein sequence ID" value="MDQ9170797.1"/>
    <property type="molecule type" value="Genomic_DNA"/>
</dbReference>
<gene>
    <name evidence="2" type="ORF">Q8A64_10290</name>
</gene>
<proteinExistence type="predicted"/>
<name>A0ABU1BPB4_9BURK</name>
<keyword evidence="1" id="KW-0812">Transmembrane</keyword>
<evidence type="ECO:0000313" key="2">
    <source>
        <dbReference type="EMBL" id="MDQ9170797.1"/>
    </source>
</evidence>
<evidence type="ECO:0000313" key="3">
    <source>
        <dbReference type="Proteomes" id="UP001225596"/>
    </source>
</evidence>
<organism evidence="2 3">
    <name type="scientific">Keguizhuia sedimenti</name>
    <dbReference type="NCBI Taxonomy" id="3064264"/>
    <lineage>
        <taxon>Bacteria</taxon>
        <taxon>Pseudomonadati</taxon>
        <taxon>Pseudomonadota</taxon>
        <taxon>Betaproteobacteria</taxon>
        <taxon>Burkholderiales</taxon>
        <taxon>Oxalobacteraceae</taxon>
        <taxon>Keguizhuia</taxon>
    </lineage>
</organism>
<dbReference type="Proteomes" id="UP001225596">
    <property type="component" value="Unassembled WGS sequence"/>
</dbReference>
<keyword evidence="3" id="KW-1185">Reference proteome</keyword>
<protein>
    <submittedName>
        <fullName evidence="2">Uncharacterized protein</fullName>
    </submittedName>
</protein>
<evidence type="ECO:0000256" key="1">
    <source>
        <dbReference type="SAM" id="Phobius"/>
    </source>
</evidence>
<keyword evidence="1" id="KW-1133">Transmembrane helix</keyword>
<feature type="transmembrane region" description="Helical" evidence="1">
    <location>
        <begin position="26"/>
        <end position="48"/>
    </location>
</feature>